<sequence>MKTKHFCVIGLLFFFISYLFFANILPSFHEPIDFAHWFNLIGACLLLSFNYVFPKNKLNSFASILTTLGVIAHIGLCTIDFIMWSFGDNDNAKAELSYQIRNTPSLFYPFIVIGPSLLFMGLSMHALNFIKTYFIAVLMVVMGSVAIGFSFFVLKDGTYMLLGCLFFVFGLGLLLYRKK</sequence>
<feature type="transmembrane region" description="Helical" evidence="1">
    <location>
        <begin position="34"/>
        <end position="53"/>
    </location>
</feature>
<comment type="caution">
    <text evidence="2">The sequence shown here is derived from an EMBL/GenBank/DDBJ whole genome shotgun (WGS) entry which is preliminary data.</text>
</comment>
<feature type="transmembrane region" description="Helical" evidence="1">
    <location>
        <begin position="65"/>
        <end position="86"/>
    </location>
</feature>
<dbReference type="Proteomes" id="UP000277579">
    <property type="component" value="Unassembled WGS sequence"/>
</dbReference>
<keyword evidence="3" id="KW-1185">Reference proteome</keyword>
<evidence type="ECO:0000313" key="3">
    <source>
        <dbReference type="Proteomes" id="UP000277579"/>
    </source>
</evidence>
<name>A0A495ML64_9FLAO</name>
<dbReference type="OrthoDB" id="7630526at2"/>
<feature type="transmembrane region" description="Helical" evidence="1">
    <location>
        <begin position="106"/>
        <end position="126"/>
    </location>
</feature>
<dbReference type="AlphaFoldDB" id="A0A495ML64"/>
<proteinExistence type="predicted"/>
<evidence type="ECO:0000313" key="2">
    <source>
        <dbReference type="EMBL" id="RKS26168.1"/>
    </source>
</evidence>
<gene>
    <name evidence="2" type="ORF">CLV94_1224</name>
</gene>
<keyword evidence="1" id="KW-0812">Transmembrane</keyword>
<keyword evidence="1" id="KW-1133">Transmembrane helix</keyword>
<organism evidence="2 3">
    <name type="scientific">Flavobacterium endophyticum</name>
    <dbReference type="NCBI Taxonomy" id="1540163"/>
    <lineage>
        <taxon>Bacteria</taxon>
        <taxon>Pseudomonadati</taxon>
        <taxon>Bacteroidota</taxon>
        <taxon>Flavobacteriia</taxon>
        <taxon>Flavobacteriales</taxon>
        <taxon>Flavobacteriaceae</taxon>
        <taxon>Flavobacterium</taxon>
    </lineage>
</organism>
<feature type="transmembrane region" description="Helical" evidence="1">
    <location>
        <begin position="133"/>
        <end position="153"/>
    </location>
</feature>
<protein>
    <submittedName>
        <fullName evidence="2">Uncharacterized protein</fullName>
    </submittedName>
</protein>
<dbReference type="EMBL" id="RBLC01000001">
    <property type="protein sequence ID" value="RKS26168.1"/>
    <property type="molecule type" value="Genomic_DNA"/>
</dbReference>
<reference evidence="2 3" key="1">
    <citation type="submission" date="2018-10" db="EMBL/GenBank/DDBJ databases">
        <title>Genomic Encyclopedia of Archaeal and Bacterial Type Strains, Phase II (KMG-II): from individual species to whole genera.</title>
        <authorList>
            <person name="Goeker M."/>
        </authorList>
    </citation>
    <scope>NUCLEOTIDE SEQUENCE [LARGE SCALE GENOMIC DNA]</scope>
    <source>
        <strain evidence="2 3">DSM 29537</strain>
    </source>
</reference>
<feature type="transmembrane region" description="Helical" evidence="1">
    <location>
        <begin position="7"/>
        <end position="28"/>
    </location>
</feature>
<accession>A0A495ML64</accession>
<dbReference type="RefSeq" id="WP_121375515.1">
    <property type="nucleotide sequence ID" value="NZ_RBLC01000001.1"/>
</dbReference>
<feature type="transmembrane region" description="Helical" evidence="1">
    <location>
        <begin position="159"/>
        <end position="176"/>
    </location>
</feature>
<evidence type="ECO:0000256" key="1">
    <source>
        <dbReference type="SAM" id="Phobius"/>
    </source>
</evidence>
<keyword evidence="1" id="KW-0472">Membrane</keyword>